<dbReference type="GO" id="GO:0005524">
    <property type="term" value="F:ATP binding"/>
    <property type="evidence" value="ECO:0007669"/>
    <property type="project" value="UniProtKB-KW"/>
</dbReference>
<evidence type="ECO:0000256" key="1">
    <source>
        <dbReference type="ARBA" id="ARBA00004990"/>
    </source>
</evidence>
<dbReference type="HAMAP" id="MF_00158">
    <property type="entry name" value="PanC"/>
    <property type="match status" value="1"/>
</dbReference>
<dbReference type="InterPro" id="IPR014729">
    <property type="entry name" value="Rossmann-like_a/b/a_fold"/>
</dbReference>
<evidence type="ECO:0000256" key="6">
    <source>
        <dbReference type="ARBA" id="ARBA00022840"/>
    </source>
</evidence>
<dbReference type="InterPro" id="IPR042176">
    <property type="entry name" value="Pantoate_ligase_C"/>
</dbReference>
<evidence type="ECO:0000256" key="5">
    <source>
        <dbReference type="ARBA" id="ARBA00022741"/>
    </source>
</evidence>
<comment type="function">
    <text evidence="8">Catalyzes the condensation of pantoate with beta-alanine in an ATP-dependent reaction via a pantoyl-adenylate intermediate.</text>
</comment>
<evidence type="ECO:0000256" key="3">
    <source>
        <dbReference type="ARBA" id="ARBA00022598"/>
    </source>
</evidence>
<evidence type="ECO:0000313" key="9">
    <source>
        <dbReference type="EMBL" id="RLE08079.1"/>
    </source>
</evidence>
<protein>
    <recommendedName>
        <fullName evidence="8">Pantothenate synthetase</fullName>
        <shortName evidence="8">PS</shortName>
        <ecNumber evidence="8">6.3.2.1</ecNumber>
    </recommendedName>
    <alternativeName>
        <fullName evidence="8">Pantoate--beta-alanine ligase</fullName>
    </alternativeName>
    <alternativeName>
        <fullName evidence="8">Pantoate-activating enzyme</fullName>
    </alternativeName>
</protein>
<dbReference type="UniPathway" id="UPA00028">
    <property type="reaction ID" value="UER00005"/>
</dbReference>
<dbReference type="FunFam" id="3.30.1300.10:FF:000001">
    <property type="entry name" value="Pantothenate synthetase"/>
    <property type="match status" value="1"/>
</dbReference>
<dbReference type="PANTHER" id="PTHR21299">
    <property type="entry name" value="CYTIDYLATE KINASE/PANTOATE-BETA-ALANINE LIGASE"/>
    <property type="match status" value="1"/>
</dbReference>
<feature type="binding site" evidence="8">
    <location>
        <begin position="184"/>
        <end position="187"/>
    </location>
    <ligand>
        <name>ATP</name>
        <dbReference type="ChEBI" id="CHEBI:30616"/>
    </ligand>
</feature>
<dbReference type="Gene3D" id="3.40.50.620">
    <property type="entry name" value="HUPs"/>
    <property type="match status" value="1"/>
</dbReference>
<proteinExistence type="inferred from homology"/>
<comment type="pathway">
    <text evidence="1 8">Cofactor biosynthesis; (R)-pantothenate biosynthesis; (R)-pantothenate from (R)-pantoate and beta-alanine: step 1/1.</text>
</comment>
<dbReference type="Proteomes" id="UP000277457">
    <property type="component" value="Unassembled WGS sequence"/>
</dbReference>
<dbReference type="Pfam" id="PF02569">
    <property type="entry name" value="Pantoate_ligase"/>
    <property type="match status" value="1"/>
</dbReference>
<dbReference type="EMBL" id="QMPY01000047">
    <property type="protein sequence ID" value="RLE08079.1"/>
    <property type="molecule type" value="Genomic_DNA"/>
</dbReference>
<feature type="binding site" evidence="8">
    <location>
        <position position="153"/>
    </location>
    <ligand>
        <name>(R)-pantoate</name>
        <dbReference type="ChEBI" id="CHEBI:15980"/>
    </ligand>
</feature>
<evidence type="ECO:0000256" key="7">
    <source>
        <dbReference type="ARBA" id="ARBA00048258"/>
    </source>
</evidence>
<keyword evidence="6 8" id="KW-0067">ATP-binding</keyword>
<accession>A0A662D0T8</accession>
<dbReference type="AlphaFoldDB" id="A0A662D0T8"/>
<dbReference type="EC" id="6.3.2.1" evidence="8"/>
<dbReference type="NCBIfam" id="TIGR00018">
    <property type="entry name" value="panC"/>
    <property type="match status" value="1"/>
</dbReference>
<comment type="miscellaneous">
    <text evidence="8">The reaction proceeds by a bi uni uni bi ping pong mechanism.</text>
</comment>
<gene>
    <name evidence="8" type="primary">panC</name>
    <name evidence="9" type="ORF">DRZ78_01815</name>
</gene>
<name>A0A662D0T8_UNCAE</name>
<dbReference type="PANTHER" id="PTHR21299:SF1">
    <property type="entry name" value="PANTOATE--BETA-ALANINE LIGASE"/>
    <property type="match status" value="1"/>
</dbReference>
<comment type="catalytic activity">
    <reaction evidence="7 8">
        <text>(R)-pantoate + beta-alanine + ATP = (R)-pantothenate + AMP + diphosphate + H(+)</text>
        <dbReference type="Rhea" id="RHEA:10912"/>
        <dbReference type="ChEBI" id="CHEBI:15378"/>
        <dbReference type="ChEBI" id="CHEBI:15980"/>
        <dbReference type="ChEBI" id="CHEBI:29032"/>
        <dbReference type="ChEBI" id="CHEBI:30616"/>
        <dbReference type="ChEBI" id="CHEBI:33019"/>
        <dbReference type="ChEBI" id="CHEBI:57966"/>
        <dbReference type="ChEBI" id="CHEBI:456215"/>
        <dbReference type="EC" id="6.3.2.1"/>
    </reaction>
</comment>
<dbReference type="CDD" id="cd00560">
    <property type="entry name" value="PanC"/>
    <property type="match status" value="1"/>
</dbReference>
<keyword evidence="4 8" id="KW-0566">Pantothenate biosynthesis</keyword>
<dbReference type="GO" id="GO:0015940">
    <property type="term" value="P:pantothenate biosynthetic process"/>
    <property type="evidence" value="ECO:0007669"/>
    <property type="project" value="UniProtKB-UniRule"/>
</dbReference>
<comment type="subunit">
    <text evidence="8">Homodimer.</text>
</comment>
<reference evidence="9 10" key="1">
    <citation type="submission" date="2018-06" db="EMBL/GenBank/DDBJ databases">
        <title>Extensive metabolic versatility and redundancy in microbially diverse, dynamic hydrothermal sediments.</title>
        <authorList>
            <person name="Dombrowski N."/>
            <person name="Teske A."/>
            <person name="Baker B.J."/>
        </authorList>
    </citation>
    <scope>NUCLEOTIDE SEQUENCE [LARGE SCALE GENOMIC DNA]</scope>
    <source>
        <strain evidence="9">B7_G13</strain>
    </source>
</reference>
<feature type="active site" description="Proton donor" evidence="8">
    <location>
        <position position="36"/>
    </location>
</feature>
<feature type="binding site" evidence="8">
    <location>
        <begin position="147"/>
        <end position="150"/>
    </location>
    <ligand>
        <name>ATP</name>
        <dbReference type="ChEBI" id="CHEBI:30616"/>
    </ligand>
</feature>
<keyword evidence="8" id="KW-0963">Cytoplasm</keyword>
<feature type="binding site" evidence="8">
    <location>
        <position position="176"/>
    </location>
    <ligand>
        <name>ATP</name>
        <dbReference type="ChEBI" id="CHEBI:30616"/>
    </ligand>
</feature>
<feature type="binding site" evidence="8">
    <location>
        <begin position="29"/>
        <end position="36"/>
    </location>
    <ligand>
        <name>ATP</name>
        <dbReference type="ChEBI" id="CHEBI:30616"/>
    </ligand>
</feature>
<dbReference type="NCBIfam" id="TIGR00125">
    <property type="entry name" value="cyt_tran_rel"/>
    <property type="match status" value="1"/>
</dbReference>
<keyword evidence="3 8" id="KW-0436">Ligase</keyword>
<keyword evidence="5 8" id="KW-0547">Nucleotide-binding</keyword>
<dbReference type="Gene3D" id="3.30.1300.10">
    <property type="entry name" value="Pantoate-beta-alanine ligase, C-terminal domain"/>
    <property type="match status" value="1"/>
</dbReference>
<dbReference type="GO" id="GO:0005829">
    <property type="term" value="C:cytosol"/>
    <property type="evidence" value="ECO:0007669"/>
    <property type="project" value="TreeGrafter"/>
</dbReference>
<comment type="subcellular location">
    <subcellularLocation>
        <location evidence="8">Cytoplasm</location>
    </subcellularLocation>
</comment>
<feature type="binding site" evidence="8">
    <location>
        <position position="60"/>
    </location>
    <ligand>
        <name>(R)-pantoate</name>
        <dbReference type="ChEBI" id="CHEBI:15980"/>
    </ligand>
</feature>
<comment type="caution">
    <text evidence="9">The sequence shown here is derived from an EMBL/GenBank/DDBJ whole genome shotgun (WGS) entry which is preliminary data.</text>
</comment>
<dbReference type="InterPro" id="IPR004821">
    <property type="entry name" value="Cyt_trans-like"/>
</dbReference>
<comment type="similarity">
    <text evidence="2 8">Belongs to the pantothenate synthetase family.</text>
</comment>
<dbReference type="InterPro" id="IPR003721">
    <property type="entry name" value="Pantoate_ligase"/>
</dbReference>
<evidence type="ECO:0000256" key="2">
    <source>
        <dbReference type="ARBA" id="ARBA00009256"/>
    </source>
</evidence>
<dbReference type="GO" id="GO:0004592">
    <property type="term" value="F:pantoate-beta-alanine ligase activity"/>
    <property type="evidence" value="ECO:0007669"/>
    <property type="project" value="UniProtKB-UniRule"/>
</dbReference>
<evidence type="ECO:0000256" key="4">
    <source>
        <dbReference type="ARBA" id="ARBA00022655"/>
    </source>
</evidence>
<dbReference type="SUPFAM" id="SSF52374">
    <property type="entry name" value="Nucleotidylyl transferase"/>
    <property type="match status" value="1"/>
</dbReference>
<evidence type="ECO:0000313" key="10">
    <source>
        <dbReference type="Proteomes" id="UP000277457"/>
    </source>
</evidence>
<dbReference type="FunFam" id="3.40.50.620:FF:000013">
    <property type="entry name" value="Pantothenate synthetase"/>
    <property type="match status" value="1"/>
</dbReference>
<feature type="binding site" evidence="8">
    <location>
        <position position="60"/>
    </location>
    <ligand>
        <name>beta-alanine</name>
        <dbReference type="ChEBI" id="CHEBI:57966"/>
    </ligand>
</feature>
<sequence length="279" mass="31998">MKVIKKIEEMRKYVRERKGSKLIGLVPTMGYLHEGHLSLIRKARKECDEVIVSVFVNPTQFGQGEDYHLYPRDLPRDVALSERENVDVIFAPSPKEMYPEGYSTFVQVEGRLSSVLEGASRPGHFKGVCTVLTKLFNIVDPDLSFFGEKDYQQALVVKKMVKDLNIPTQVVLLPTVREKDGLAMSSRNSYFNDKERRAATILYRSLKKAREWIEQGEKNSSQIISKMRNFIEKEPLARVDYIAVVDSESLEEVRKIKRGNIIALAVYIGKVRLIDNMRV</sequence>
<evidence type="ECO:0000256" key="8">
    <source>
        <dbReference type="HAMAP-Rule" id="MF_00158"/>
    </source>
</evidence>
<organism evidence="9 10">
    <name type="scientific">Aerophobetes bacterium</name>
    <dbReference type="NCBI Taxonomy" id="2030807"/>
    <lineage>
        <taxon>Bacteria</taxon>
        <taxon>Candidatus Aerophobota</taxon>
    </lineage>
</organism>